<reference evidence="4 5" key="1">
    <citation type="submission" date="2021-12" db="EMBL/GenBank/DDBJ databases">
        <title>High titer production of polyol ester of fatty acids by Rhodotorula paludigena BS15 towards product separation-free biomass refinery.</title>
        <authorList>
            <person name="Mano J."/>
            <person name="Ono H."/>
            <person name="Tanaka T."/>
            <person name="Naito K."/>
            <person name="Sushida H."/>
            <person name="Ike M."/>
            <person name="Tokuyasu K."/>
            <person name="Kitaoka M."/>
        </authorList>
    </citation>
    <scope>NUCLEOTIDE SEQUENCE [LARGE SCALE GENOMIC DNA]</scope>
    <source>
        <strain evidence="4 5">BS15</strain>
    </source>
</reference>
<keyword evidence="5" id="KW-1185">Reference proteome</keyword>
<evidence type="ECO:0000313" key="4">
    <source>
        <dbReference type="EMBL" id="GJN89837.1"/>
    </source>
</evidence>
<dbReference type="PROSITE" id="PS50250">
    <property type="entry name" value="PCI"/>
    <property type="match status" value="1"/>
</dbReference>
<proteinExistence type="inferred from homology"/>
<dbReference type="GO" id="GO:0008541">
    <property type="term" value="C:proteasome regulatory particle, lid subcomplex"/>
    <property type="evidence" value="ECO:0007669"/>
    <property type="project" value="TreeGrafter"/>
</dbReference>
<keyword evidence="2" id="KW-0647">Proteasome</keyword>
<gene>
    <name evidence="4" type="ORF">Rhopal_002826-T1</name>
</gene>
<protein>
    <recommendedName>
        <fullName evidence="3">PCI domain-containing protein</fullName>
    </recommendedName>
</protein>
<dbReference type="Proteomes" id="UP001342314">
    <property type="component" value="Unassembled WGS sequence"/>
</dbReference>
<organism evidence="4 5">
    <name type="scientific">Rhodotorula paludigena</name>
    <dbReference type="NCBI Taxonomy" id="86838"/>
    <lineage>
        <taxon>Eukaryota</taxon>
        <taxon>Fungi</taxon>
        <taxon>Dikarya</taxon>
        <taxon>Basidiomycota</taxon>
        <taxon>Pucciniomycotina</taxon>
        <taxon>Microbotryomycetes</taxon>
        <taxon>Sporidiobolales</taxon>
        <taxon>Sporidiobolaceae</taxon>
        <taxon>Rhodotorula</taxon>
    </lineage>
</organism>
<dbReference type="EMBL" id="BQKY01000005">
    <property type="protein sequence ID" value="GJN89837.1"/>
    <property type="molecule type" value="Genomic_DNA"/>
</dbReference>
<dbReference type="SMART" id="SM00088">
    <property type="entry name" value="PINT"/>
    <property type="match status" value="1"/>
</dbReference>
<dbReference type="Pfam" id="PF18098">
    <property type="entry name" value="RPN5_C"/>
    <property type="match status" value="1"/>
</dbReference>
<feature type="domain" description="PCI" evidence="3">
    <location>
        <begin position="225"/>
        <end position="414"/>
    </location>
</feature>
<evidence type="ECO:0000256" key="2">
    <source>
        <dbReference type="ARBA" id="ARBA00022942"/>
    </source>
</evidence>
<accession>A0AAV5GK56</accession>
<dbReference type="InterPro" id="IPR000717">
    <property type="entry name" value="PCI_dom"/>
</dbReference>
<dbReference type="InterPro" id="IPR036388">
    <property type="entry name" value="WH-like_DNA-bd_sf"/>
</dbReference>
<dbReference type="FunFam" id="1.10.10.10:FF:000070">
    <property type="entry name" value="26S proteasome non-ATPase regulatory subunit 12"/>
    <property type="match status" value="1"/>
</dbReference>
<dbReference type="PANTHER" id="PTHR10855">
    <property type="entry name" value="26S PROTEASOME NON-ATPASE REGULATORY SUBUNIT 12/COP9 SIGNALOSOME COMPLEX SUBUNIT 4"/>
    <property type="match status" value="1"/>
</dbReference>
<dbReference type="Pfam" id="PF22241">
    <property type="entry name" value="PSMD12-CSN4_N"/>
    <property type="match status" value="1"/>
</dbReference>
<name>A0AAV5GK56_9BASI</name>
<dbReference type="InterPro" id="IPR040896">
    <property type="entry name" value="RPN5_C"/>
</dbReference>
<dbReference type="InterPro" id="IPR036390">
    <property type="entry name" value="WH_DNA-bd_sf"/>
</dbReference>
<dbReference type="InterPro" id="IPR054559">
    <property type="entry name" value="PSMD12-CSN4-like_N"/>
</dbReference>
<dbReference type="PANTHER" id="PTHR10855:SF1">
    <property type="entry name" value="26S PROTEASOME NON-ATPASE REGULATORY SUBUNIT 12"/>
    <property type="match status" value="1"/>
</dbReference>
<sequence length="457" mass="52110">MSTAEGVARKQEADLTPQCDEAIPAAEQLAKDGKVQEALDKLLASDLSSTSRLLIAVISILFTARDYAALSAHLQLLSRKHGQLRQAVQKMVDHAMQFVDQLEGDDKLKLIETLREITEGKIYLEVPRARVTRTLSQLKEQGGDINAASELMQELQVETFGSMERREKVDFILEQMRLLKAQEDWEKMAIVAKRINLKWLAEKEHEDLKLRYFSLMILYGLWTDKYLEVAKHYRAVYETPSIADNADAASAVLRNIVYFLVLAPYDNEQNDLLQRVYKDDRLKEMKESYDLVKCFIDPELRRWPNIQELYGEGLRRTKVFGPVGAQGVQGDVEEDEKHAKGEQRWKVLHDRIVEHNIRVVAGYYTRITLARLSEFLSLPVAETEQFLARLVVSKTVFAKIDRPAGLVSFVKPKTGDEVLNEWSSDVHKLMGLIEKSCHLIAKEHAVHAALKAKQAKA</sequence>
<evidence type="ECO:0000259" key="3">
    <source>
        <dbReference type="PROSITE" id="PS50250"/>
    </source>
</evidence>
<dbReference type="SUPFAM" id="SSF46785">
    <property type="entry name" value="Winged helix' DNA-binding domain"/>
    <property type="match status" value="1"/>
</dbReference>
<evidence type="ECO:0000256" key="1">
    <source>
        <dbReference type="ARBA" id="ARBA00006397"/>
    </source>
</evidence>
<dbReference type="AlphaFoldDB" id="A0AAV5GK56"/>
<dbReference type="Gene3D" id="1.10.10.10">
    <property type="entry name" value="Winged helix-like DNA-binding domain superfamily/Winged helix DNA-binding domain"/>
    <property type="match status" value="1"/>
</dbReference>
<dbReference type="GO" id="GO:0005737">
    <property type="term" value="C:cytoplasm"/>
    <property type="evidence" value="ECO:0007669"/>
    <property type="project" value="TreeGrafter"/>
</dbReference>
<dbReference type="Pfam" id="PF01399">
    <property type="entry name" value="PCI"/>
    <property type="match status" value="1"/>
</dbReference>
<dbReference type="GO" id="GO:0005634">
    <property type="term" value="C:nucleus"/>
    <property type="evidence" value="ECO:0007669"/>
    <property type="project" value="UniProtKB-ARBA"/>
</dbReference>
<dbReference type="InterPro" id="IPR040134">
    <property type="entry name" value="PSMD12/CSN4"/>
</dbReference>
<comment type="caution">
    <text evidence="4">The sequence shown here is derived from an EMBL/GenBank/DDBJ whole genome shotgun (WGS) entry which is preliminary data.</text>
</comment>
<comment type="similarity">
    <text evidence="1">Belongs to the proteasome subunit p55 family.</text>
</comment>
<evidence type="ECO:0000313" key="5">
    <source>
        <dbReference type="Proteomes" id="UP001342314"/>
    </source>
</evidence>